<keyword evidence="7" id="KW-1185">Reference proteome</keyword>
<dbReference type="InterPro" id="IPR005119">
    <property type="entry name" value="LysR_subst-bd"/>
</dbReference>
<keyword evidence="4" id="KW-0804">Transcription</keyword>
<evidence type="ECO:0000259" key="5">
    <source>
        <dbReference type="PROSITE" id="PS50931"/>
    </source>
</evidence>
<reference evidence="6 7" key="1">
    <citation type="submission" date="2020-06" db="EMBL/GenBank/DDBJ databases">
        <authorList>
            <person name="Qiu C."/>
            <person name="Liu Z."/>
        </authorList>
    </citation>
    <scope>NUCLEOTIDE SEQUENCE [LARGE SCALE GENOMIC DNA]</scope>
    <source>
        <strain evidence="6 7">EM 1</strain>
    </source>
</reference>
<comment type="caution">
    <text evidence="6">The sequence shown here is derived from an EMBL/GenBank/DDBJ whole genome shotgun (WGS) entry which is preliminary data.</text>
</comment>
<dbReference type="Pfam" id="PF03466">
    <property type="entry name" value="LysR_substrate"/>
    <property type="match status" value="1"/>
</dbReference>
<sequence length="304" mass="33619">MKLSLRQLQVFLAVAESGSTVAASEVVSLSQSATSAALNELEHVLSHQLFDRIGKRLVLNDNGRLLLPQARLLLDTAASVEQLFTEGDDLWSGIRIGASMTIGSYCLPALLADSQKERSSARQQADLPDYPQLYIANTAEIVNAVAGYAVDCGFIEGACHDTELSVEPWLEDEMVIVCSSDHPLATRNHGRVTHHDLQSARWLLRESGSGTREHVEQMLLPYLSFLKVAGEFGNPETIKHAAAAGLGLACISRIVVEDLLALGRLCELQTELPALRRHFYLVYHRHKLLSPRLQHFLGYCREWV</sequence>
<dbReference type="NCBIfam" id="NF008095">
    <property type="entry name" value="PRK10837.1"/>
    <property type="match status" value="1"/>
</dbReference>
<dbReference type="EMBL" id="JABXYJ010000007">
    <property type="protein sequence ID" value="NVO78850.1"/>
    <property type="molecule type" value="Genomic_DNA"/>
</dbReference>
<dbReference type="InterPro" id="IPR036390">
    <property type="entry name" value="WH_DNA-bd_sf"/>
</dbReference>
<dbReference type="PANTHER" id="PTHR30126:SF94">
    <property type="entry name" value="LYSR FAMILY TRANSCRIPTIONAL REGULATOR"/>
    <property type="match status" value="1"/>
</dbReference>
<accession>A0A850QQ12</accession>
<dbReference type="InterPro" id="IPR000847">
    <property type="entry name" value="LysR_HTH_N"/>
</dbReference>
<dbReference type="RefSeq" id="WP_176804379.1">
    <property type="nucleotide sequence ID" value="NZ_JABXYJ010000007.1"/>
</dbReference>
<comment type="similarity">
    <text evidence="1">Belongs to the LysR transcriptional regulatory family.</text>
</comment>
<gene>
    <name evidence="6" type="ORF">HV832_13500</name>
</gene>
<protein>
    <submittedName>
        <fullName evidence="6">LysR family transcriptional regulator</fullName>
    </submittedName>
</protein>
<evidence type="ECO:0000256" key="1">
    <source>
        <dbReference type="ARBA" id="ARBA00009437"/>
    </source>
</evidence>
<evidence type="ECO:0000313" key="7">
    <source>
        <dbReference type="Proteomes" id="UP000588051"/>
    </source>
</evidence>
<dbReference type="Pfam" id="PF00126">
    <property type="entry name" value="HTH_1"/>
    <property type="match status" value="1"/>
</dbReference>
<dbReference type="Gene3D" id="1.10.10.10">
    <property type="entry name" value="Winged helix-like DNA-binding domain superfamily/Winged helix DNA-binding domain"/>
    <property type="match status" value="1"/>
</dbReference>
<proteinExistence type="inferred from homology"/>
<organism evidence="6 7">
    <name type="scientific">Undibacterium oligocarboniphilum</name>
    <dbReference type="NCBI Taxonomy" id="666702"/>
    <lineage>
        <taxon>Bacteria</taxon>
        <taxon>Pseudomonadati</taxon>
        <taxon>Pseudomonadota</taxon>
        <taxon>Betaproteobacteria</taxon>
        <taxon>Burkholderiales</taxon>
        <taxon>Oxalobacteraceae</taxon>
        <taxon>Undibacterium</taxon>
    </lineage>
</organism>
<name>A0A850QQ12_9BURK</name>
<dbReference type="GO" id="GO:0000976">
    <property type="term" value="F:transcription cis-regulatory region binding"/>
    <property type="evidence" value="ECO:0007669"/>
    <property type="project" value="TreeGrafter"/>
</dbReference>
<dbReference type="Proteomes" id="UP000588051">
    <property type="component" value="Unassembled WGS sequence"/>
</dbReference>
<dbReference type="PANTHER" id="PTHR30126">
    <property type="entry name" value="HTH-TYPE TRANSCRIPTIONAL REGULATOR"/>
    <property type="match status" value="1"/>
</dbReference>
<dbReference type="SUPFAM" id="SSF53850">
    <property type="entry name" value="Periplasmic binding protein-like II"/>
    <property type="match status" value="1"/>
</dbReference>
<evidence type="ECO:0000256" key="3">
    <source>
        <dbReference type="ARBA" id="ARBA00023125"/>
    </source>
</evidence>
<evidence type="ECO:0000256" key="4">
    <source>
        <dbReference type="ARBA" id="ARBA00023163"/>
    </source>
</evidence>
<dbReference type="SUPFAM" id="SSF46785">
    <property type="entry name" value="Winged helix' DNA-binding domain"/>
    <property type="match status" value="1"/>
</dbReference>
<feature type="domain" description="HTH lysR-type" evidence="5">
    <location>
        <begin position="3"/>
        <end position="60"/>
    </location>
</feature>
<dbReference type="GO" id="GO:0003700">
    <property type="term" value="F:DNA-binding transcription factor activity"/>
    <property type="evidence" value="ECO:0007669"/>
    <property type="project" value="InterPro"/>
</dbReference>
<keyword evidence="2" id="KW-0805">Transcription regulation</keyword>
<keyword evidence="3" id="KW-0238">DNA-binding</keyword>
<evidence type="ECO:0000256" key="2">
    <source>
        <dbReference type="ARBA" id="ARBA00023015"/>
    </source>
</evidence>
<dbReference type="Gene3D" id="3.40.190.290">
    <property type="match status" value="1"/>
</dbReference>
<evidence type="ECO:0000313" key="6">
    <source>
        <dbReference type="EMBL" id="NVO78850.1"/>
    </source>
</evidence>
<dbReference type="InterPro" id="IPR036388">
    <property type="entry name" value="WH-like_DNA-bd_sf"/>
</dbReference>
<dbReference type="CDD" id="cd08420">
    <property type="entry name" value="PBP2_CysL_like"/>
    <property type="match status" value="1"/>
</dbReference>
<dbReference type="PROSITE" id="PS50931">
    <property type="entry name" value="HTH_LYSR"/>
    <property type="match status" value="1"/>
</dbReference>
<dbReference type="AlphaFoldDB" id="A0A850QQ12"/>